<evidence type="ECO:0000313" key="3">
    <source>
        <dbReference type="EMBL" id="TGL01334.1"/>
    </source>
</evidence>
<dbReference type="Proteomes" id="UP000297465">
    <property type="component" value="Unassembled WGS sequence"/>
</dbReference>
<feature type="transmembrane region" description="Helical" evidence="1">
    <location>
        <begin position="31"/>
        <end position="50"/>
    </location>
</feature>
<comment type="caution">
    <text evidence="3">The sequence shown here is derived from an EMBL/GenBank/DDBJ whole genome shotgun (WGS) entry which is preliminary data.</text>
</comment>
<keyword evidence="1" id="KW-1133">Transmembrane helix</keyword>
<sequence length="178" mass="21313">MNEFKYIQKLEDLSLFSLYHHNSFGTRYQKFYPEIFLSVTTIISVVIFFTTYPKEINIFALLYLFLNLLYYVYLRLTRKRKLIKYFNKFYTEGREFIESELIIRFEDLYILTQTKNVESKIPYENLVRLSIGPEALYIYISNIQALILPNRIFSSPTESHAIIDFLIQKNGDLIKPLN</sequence>
<feature type="transmembrane region" description="Helical" evidence="1">
    <location>
        <begin position="56"/>
        <end position="74"/>
    </location>
</feature>
<keyword evidence="4" id="KW-1185">Reference proteome</keyword>
<feature type="domain" description="YcxB-like C-terminal" evidence="2">
    <location>
        <begin position="107"/>
        <end position="166"/>
    </location>
</feature>
<reference evidence="4" key="1">
    <citation type="journal article" date="2019" name="PLoS Negl. Trop. Dis.">
        <title>Revisiting the worldwide diversity of Leptospira species in the environment.</title>
        <authorList>
            <person name="Vincent A.T."/>
            <person name="Schiettekatte O."/>
            <person name="Bourhy P."/>
            <person name="Veyrier F.J."/>
            <person name="Picardeau M."/>
        </authorList>
    </citation>
    <scope>NUCLEOTIDE SEQUENCE [LARGE SCALE GENOMIC DNA]</scope>
    <source>
        <strain evidence="4">201800278</strain>
    </source>
</reference>
<dbReference type="RefSeq" id="WP_135573735.1">
    <property type="nucleotide sequence ID" value="NZ_RQFN01000024.1"/>
</dbReference>
<name>A0ABY2LNZ3_9LEPT</name>
<dbReference type="Pfam" id="PF14317">
    <property type="entry name" value="YcxB"/>
    <property type="match status" value="1"/>
</dbReference>
<evidence type="ECO:0000259" key="2">
    <source>
        <dbReference type="Pfam" id="PF14317"/>
    </source>
</evidence>
<dbReference type="EMBL" id="RQFO01000016">
    <property type="protein sequence ID" value="TGL01334.1"/>
    <property type="molecule type" value="Genomic_DNA"/>
</dbReference>
<gene>
    <name evidence="3" type="ORF">EHQ31_11105</name>
</gene>
<dbReference type="InterPro" id="IPR025588">
    <property type="entry name" value="YcxB-like_C"/>
</dbReference>
<proteinExistence type="predicted"/>
<protein>
    <submittedName>
        <fullName evidence="3">YcxB family protein</fullName>
    </submittedName>
</protein>
<evidence type="ECO:0000313" key="4">
    <source>
        <dbReference type="Proteomes" id="UP000297465"/>
    </source>
</evidence>
<organism evidence="3 4">
    <name type="scientific">Leptospira montravelensis</name>
    <dbReference type="NCBI Taxonomy" id="2484961"/>
    <lineage>
        <taxon>Bacteria</taxon>
        <taxon>Pseudomonadati</taxon>
        <taxon>Spirochaetota</taxon>
        <taxon>Spirochaetia</taxon>
        <taxon>Leptospirales</taxon>
        <taxon>Leptospiraceae</taxon>
        <taxon>Leptospira</taxon>
    </lineage>
</organism>
<keyword evidence="1" id="KW-0812">Transmembrane</keyword>
<keyword evidence="1" id="KW-0472">Membrane</keyword>
<evidence type="ECO:0000256" key="1">
    <source>
        <dbReference type="SAM" id="Phobius"/>
    </source>
</evidence>
<accession>A0ABY2LNZ3</accession>